<feature type="transmembrane region" description="Helical" evidence="3">
    <location>
        <begin position="382"/>
        <end position="401"/>
    </location>
</feature>
<feature type="transmembrane region" description="Helical" evidence="3">
    <location>
        <begin position="331"/>
        <end position="350"/>
    </location>
</feature>
<evidence type="ECO:0000256" key="3">
    <source>
        <dbReference type="SAM" id="Phobius"/>
    </source>
</evidence>
<dbReference type="InterPro" id="IPR050768">
    <property type="entry name" value="UPF0353/GerABKA_families"/>
</dbReference>
<evidence type="ECO:0000256" key="2">
    <source>
        <dbReference type="ARBA" id="ARBA00023136"/>
    </source>
</evidence>
<feature type="transmembrane region" description="Helical" evidence="3">
    <location>
        <begin position="251"/>
        <end position="271"/>
    </location>
</feature>
<feature type="transmembrane region" description="Helical" evidence="3">
    <location>
        <begin position="413"/>
        <end position="438"/>
    </location>
</feature>
<proteinExistence type="inferred from homology"/>
<reference evidence="4" key="1">
    <citation type="submission" date="2020-10" db="EMBL/GenBank/DDBJ databases">
        <authorList>
            <person name="Gilroy R."/>
        </authorList>
    </citation>
    <scope>NUCLEOTIDE SEQUENCE</scope>
    <source>
        <strain evidence="4">ChiGjej3B3-7149</strain>
    </source>
</reference>
<keyword evidence="3" id="KW-0812">Transmembrane</keyword>
<keyword evidence="3" id="KW-1133">Transmembrane helix</keyword>
<dbReference type="AlphaFoldDB" id="A0A9D1DL09"/>
<gene>
    <name evidence="4" type="ORF">IAD36_04320</name>
</gene>
<organism evidence="4 5">
    <name type="scientific">Candidatus Scatomorpha intestinigallinarum</name>
    <dbReference type="NCBI Taxonomy" id="2840923"/>
    <lineage>
        <taxon>Bacteria</taxon>
        <taxon>Bacillati</taxon>
        <taxon>Bacillota</taxon>
        <taxon>Clostridia</taxon>
        <taxon>Eubacteriales</taxon>
        <taxon>Candidatus Scatomorpha</taxon>
    </lineage>
</organism>
<comment type="caution">
    <text evidence="4">The sequence shown here is derived from an EMBL/GenBank/DDBJ whole genome shotgun (WGS) entry which is preliminary data.</text>
</comment>
<dbReference type="EMBL" id="DVHH01000108">
    <property type="protein sequence ID" value="HIR54815.1"/>
    <property type="molecule type" value="Genomic_DNA"/>
</dbReference>
<dbReference type="GO" id="GO:0016020">
    <property type="term" value="C:membrane"/>
    <property type="evidence" value="ECO:0007669"/>
    <property type="project" value="InterPro"/>
</dbReference>
<dbReference type="InterPro" id="IPR004995">
    <property type="entry name" value="Spore_Ger"/>
</dbReference>
<dbReference type="PIRSF" id="PIRSF005690">
    <property type="entry name" value="GerBA"/>
    <property type="match status" value="1"/>
</dbReference>
<dbReference type="GO" id="GO:0009847">
    <property type="term" value="P:spore germination"/>
    <property type="evidence" value="ECO:0007669"/>
    <property type="project" value="InterPro"/>
</dbReference>
<evidence type="ECO:0000313" key="4">
    <source>
        <dbReference type="EMBL" id="HIR54815.1"/>
    </source>
</evidence>
<name>A0A9D1DL09_9FIRM</name>
<reference evidence="4" key="2">
    <citation type="journal article" date="2021" name="PeerJ">
        <title>Extensive microbial diversity within the chicken gut microbiome revealed by metagenomics and culture.</title>
        <authorList>
            <person name="Gilroy R."/>
            <person name="Ravi A."/>
            <person name="Getino M."/>
            <person name="Pursley I."/>
            <person name="Horton D.L."/>
            <person name="Alikhan N.F."/>
            <person name="Baker D."/>
            <person name="Gharbi K."/>
            <person name="Hall N."/>
            <person name="Watson M."/>
            <person name="Adriaenssens E.M."/>
            <person name="Foster-Nyarko E."/>
            <person name="Jarju S."/>
            <person name="Secka A."/>
            <person name="Antonio M."/>
            <person name="Oren A."/>
            <person name="Chaudhuri R.R."/>
            <person name="La Ragione R."/>
            <person name="Hildebrand F."/>
            <person name="Pallen M.J."/>
        </authorList>
    </citation>
    <scope>NUCLEOTIDE SEQUENCE</scope>
    <source>
        <strain evidence="4">ChiGjej3B3-7149</strain>
    </source>
</reference>
<comment type="similarity">
    <text evidence="1">Belongs to the GerABKA family.</text>
</comment>
<dbReference type="PANTHER" id="PTHR22550:SF9">
    <property type="entry name" value="STAGE V SPORULATION PROTEIN AF"/>
    <property type="match status" value="1"/>
</dbReference>
<evidence type="ECO:0000256" key="1">
    <source>
        <dbReference type="ARBA" id="ARBA00005278"/>
    </source>
</evidence>
<sequence length="490" mass="52737">MFDSSCEKGPLSAAGIAEIFSGCADFERREVLPGLEGGRCLSVCWVDGLADGAAIAEDILRPLTEQARTEGLCERRLLELLERGGVYSCTVRRRKRQDELVTDLLAGFCCLIAEGAGEALSFEVRSKATRSISTPQVEKSIKGGKDAFVETLRVNTSLVRRKLRTPELHLTETVVGRRSGTSVAVMHLEGIAREGLAEEVLRRIDAIDIDGLLTAGDLEEYIVDCPRTPFPQLLHTERPDAFAAQLLDGRVGILVDGLPLGFLLPGGLAAFMRVPEDSADHFLVASMLTLLRWAALVLSLCLPAAFVAISMYHQEMLPVKLLLSMTAAKQYVPFGVATEVIAMLLSFELLQEAGLRLPDPVGQTASIIGALIVGQSAVEAKVVSPIAVIVVALAGICGYVMPSRDLGAAVRLCRLLFVLAAVLLGFYGLMAALALLILHLGCLESFGAPYTAPFTDRLGPGGLTGLIKRPNRADKFRSPHLAGRNKRRQK</sequence>
<keyword evidence="2 3" id="KW-0472">Membrane</keyword>
<protein>
    <submittedName>
        <fullName evidence="4">Spore germination protein</fullName>
    </submittedName>
</protein>
<evidence type="ECO:0000313" key="5">
    <source>
        <dbReference type="Proteomes" id="UP000824238"/>
    </source>
</evidence>
<accession>A0A9D1DL09</accession>
<dbReference type="Pfam" id="PF03323">
    <property type="entry name" value="GerA"/>
    <property type="match status" value="1"/>
</dbReference>
<feature type="transmembrane region" description="Helical" evidence="3">
    <location>
        <begin position="291"/>
        <end position="310"/>
    </location>
</feature>
<dbReference type="PANTHER" id="PTHR22550">
    <property type="entry name" value="SPORE GERMINATION PROTEIN"/>
    <property type="match status" value="1"/>
</dbReference>
<dbReference type="Proteomes" id="UP000824238">
    <property type="component" value="Unassembled WGS sequence"/>
</dbReference>